<evidence type="ECO:0000256" key="1">
    <source>
        <dbReference type="ARBA" id="ARBA00001633"/>
    </source>
</evidence>
<dbReference type="PANTHER" id="PTHR22854:SF2">
    <property type="entry name" value="INDOLE-3-GLYCEROL-PHOSPHATE SYNTHASE"/>
    <property type="match status" value="1"/>
</dbReference>
<feature type="domain" description="Indole-3-glycerol phosphate synthase" evidence="9">
    <location>
        <begin position="112"/>
        <end position="191"/>
    </location>
</feature>
<evidence type="ECO:0000313" key="11">
    <source>
        <dbReference type="Proteomes" id="UP000007934"/>
    </source>
</evidence>
<dbReference type="Gene3D" id="3.20.20.70">
    <property type="entry name" value="Aldolase class I"/>
    <property type="match status" value="1"/>
</dbReference>
<evidence type="ECO:0000256" key="5">
    <source>
        <dbReference type="ARBA" id="ARBA00022793"/>
    </source>
</evidence>
<comment type="pathway">
    <text evidence="2">Amino-acid biosynthesis; L-tryptophan biosynthesis; L-tryptophan from chorismate: step 4/5.</text>
</comment>
<name>E7AD66_HELFC</name>
<gene>
    <name evidence="10" type="ordered locus">Hfelis_02470</name>
</gene>
<keyword evidence="7" id="KW-0057">Aromatic amino acid biosynthesis</keyword>
<sequence length="234" mass="26488">MQLKLSLNYKPTLMPSTNAIDLNTLKSYIALKEQILPLDVLGRTLAYNPYAPRLELEYLKRPEHTPHSLLYLDAHTDLELLLHQLEQATHAHALVIDFTPLYDQDTPFLAMLDLLGYLRRLTQKPLIHQDFFITPYQLLESVVHGGDGVILKASLPNLKDLYHYATRLGLLAIVEVRTKEELKASILARAQALYLSANFENLLKLTPQNLIILKDHDPTCADNAYGVDALITTP</sequence>
<dbReference type="eggNOG" id="COG0134">
    <property type="taxonomic scope" value="Bacteria"/>
</dbReference>
<evidence type="ECO:0000259" key="9">
    <source>
        <dbReference type="Pfam" id="PF00218"/>
    </source>
</evidence>
<dbReference type="GO" id="GO:0004425">
    <property type="term" value="F:indole-3-glycerol-phosphate synthase activity"/>
    <property type="evidence" value="ECO:0007669"/>
    <property type="project" value="UniProtKB-EC"/>
</dbReference>
<keyword evidence="5" id="KW-0210">Decarboxylase</keyword>
<evidence type="ECO:0000313" key="10">
    <source>
        <dbReference type="EMBL" id="CBY82331.1"/>
    </source>
</evidence>
<keyword evidence="11" id="KW-1185">Reference proteome</keyword>
<dbReference type="Proteomes" id="UP000007934">
    <property type="component" value="Chromosome"/>
</dbReference>
<proteinExistence type="predicted"/>
<keyword evidence="8" id="KW-0456">Lyase</keyword>
<accession>E7AD66</accession>
<dbReference type="InterPro" id="IPR013785">
    <property type="entry name" value="Aldolase_TIM"/>
</dbReference>
<dbReference type="GO" id="GO:0000162">
    <property type="term" value="P:L-tryptophan biosynthetic process"/>
    <property type="evidence" value="ECO:0007669"/>
    <property type="project" value="UniProtKB-UniPathway"/>
</dbReference>
<dbReference type="InterPro" id="IPR045186">
    <property type="entry name" value="Indole-3-glycerol_P_synth"/>
</dbReference>
<protein>
    <recommendedName>
        <fullName evidence="3">indole-3-glycerol-phosphate synthase</fullName>
        <ecNumber evidence="3">4.1.1.48</ecNumber>
    </recommendedName>
</protein>
<keyword evidence="4" id="KW-0028">Amino-acid biosynthesis</keyword>
<dbReference type="AlphaFoldDB" id="E7AD66"/>
<dbReference type="InterPro" id="IPR011060">
    <property type="entry name" value="RibuloseP-bd_barrel"/>
</dbReference>
<evidence type="ECO:0000256" key="7">
    <source>
        <dbReference type="ARBA" id="ARBA00023141"/>
    </source>
</evidence>
<evidence type="ECO:0000256" key="3">
    <source>
        <dbReference type="ARBA" id="ARBA00012362"/>
    </source>
</evidence>
<dbReference type="InterPro" id="IPR013798">
    <property type="entry name" value="Indole-3-glycerol_P_synth_dom"/>
</dbReference>
<dbReference type="UniPathway" id="UPA00035">
    <property type="reaction ID" value="UER00043"/>
</dbReference>
<dbReference type="SUPFAM" id="SSF51366">
    <property type="entry name" value="Ribulose-phoshate binding barrel"/>
    <property type="match status" value="1"/>
</dbReference>
<dbReference type="STRING" id="936155.HFELIS_02470"/>
<dbReference type="PANTHER" id="PTHR22854">
    <property type="entry name" value="TRYPTOPHAN BIOSYNTHESIS PROTEIN"/>
    <property type="match status" value="1"/>
</dbReference>
<dbReference type="GO" id="GO:0004640">
    <property type="term" value="F:phosphoribosylanthranilate isomerase activity"/>
    <property type="evidence" value="ECO:0007669"/>
    <property type="project" value="TreeGrafter"/>
</dbReference>
<comment type="catalytic activity">
    <reaction evidence="1">
        <text>1-(2-carboxyphenylamino)-1-deoxy-D-ribulose 5-phosphate + H(+) = (1S,2R)-1-C-(indol-3-yl)glycerol 3-phosphate + CO2 + H2O</text>
        <dbReference type="Rhea" id="RHEA:23476"/>
        <dbReference type="ChEBI" id="CHEBI:15377"/>
        <dbReference type="ChEBI" id="CHEBI:15378"/>
        <dbReference type="ChEBI" id="CHEBI:16526"/>
        <dbReference type="ChEBI" id="CHEBI:58613"/>
        <dbReference type="ChEBI" id="CHEBI:58866"/>
        <dbReference type="EC" id="4.1.1.48"/>
    </reaction>
</comment>
<dbReference type="HOGENOM" id="CLU_088192_0_0_7"/>
<dbReference type="KEGG" id="hfe:HFELIS_02470"/>
<organism evidence="10 11">
    <name type="scientific">Helicobacter felis (strain ATCC 49179 / CCUG 28539 / NCTC 12436 / CS1)</name>
    <dbReference type="NCBI Taxonomy" id="936155"/>
    <lineage>
        <taxon>Bacteria</taxon>
        <taxon>Pseudomonadati</taxon>
        <taxon>Campylobacterota</taxon>
        <taxon>Epsilonproteobacteria</taxon>
        <taxon>Campylobacterales</taxon>
        <taxon>Helicobacteraceae</taxon>
        <taxon>Helicobacter</taxon>
    </lineage>
</organism>
<reference evidence="10 11" key="1">
    <citation type="journal article" date="2011" name="Genome Biol. Evol.">
        <title>Comparative whole genome sequence analysis of the carcinogenic bacterial model pathogen Helicobacter felis.</title>
        <authorList>
            <person name="Arnold I.C."/>
            <person name="Zigova Z."/>
            <person name="Holden M."/>
            <person name="Lawley T.D."/>
            <person name="Rad R."/>
            <person name="Dougan G."/>
            <person name="Falkow S."/>
            <person name="Bentley S.D."/>
            <person name="Muller A."/>
        </authorList>
    </citation>
    <scope>NUCLEOTIDE SEQUENCE [LARGE SCALE GENOMIC DNA]</scope>
    <source>
        <strain evidence="11">ATCC 49179 / CCUG 28539 / NCTC 12436 / CS1</strain>
    </source>
</reference>
<evidence type="ECO:0000256" key="2">
    <source>
        <dbReference type="ARBA" id="ARBA00004696"/>
    </source>
</evidence>
<dbReference type="EMBL" id="FQ670179">
    <property type="protein sequence ID" value="CBY82331.1"/>
    <property type="molecule type" value="Genomic_DNA"/>
</dbReference>
<evidence type="ECO:0000256" key="6">
    <source>
        <dbReference type="ARBA" id="ARBA00022822"/>
    </source>
</evidence>
<dbReference type="Pfam" id="PF00218">
    <property type="entry name" value="IGPS"/>
    <property type="match status" value="1"/>
</dbReference>
<dbReference type="EC" id="4.1.1.48" evidence="3"/>
<evidence type="ECO:0000256" key="8">
    <source>
        <dbReference type="ARBA" id="ARBA00023239"/>
    </source>
</evidence>
<evidence type="ECO:0000256" key="4">
    <source>
        <dbReference type="ARBA" id="ARBA00022605"/>
    </source>
</evidence>
<keyword evidence="6" id="KW-0822">Tryptophan biosynthesis</keyword>